<keyword evidence="2" id="KW-1133">Transmembrane helix</keyword>
<gene>
    <name evidence="3" type="ORF">DI640_12840</name>
</gene>
<dbReference type="AlphaFoldDB" id="A0A2W5APP6"/>
<evidence type="ECO:0000313" key="3">
    <source>
        <dbReference type="EMBL" id="PZO72451.1"/>
    </source>
</evidence>
<keyword evidence="2" id="KW-0812">Transmembrane</keyword>
<keyword evidence="2" id="KW-0472">Membrane</keyword>
<evidence type="ECO:0000256" key="1">
    <source>
        <dbReference type="SAM" id="MobiDB-lite"/>
    </source>
</evidence>
<reference evidence="3 4" key="1">
    <citation type="submission" date="2017-08" db="EMBL/GenBank/DDBJ databases">
        <title>Infants hospitalized years apart are colonized by the same room-sourced microbial strains.</title>
        <authorList>
            <person name="Brooks B."/>
            <person name="Olm M.R."/>
            <person name="Firek B.A."/>
            <person name="Baker R."/>
            <person name="Thomas B.C."/>
            <person name="Morowitz M.J."/>
            <person name="Banfield J.F."/>
        </authorList>
    </citation>
    <scope>NUCLEOTIDE SEQUENCE [LARGE SCALE GENOMIC DNA]</scope>
    <source>
        <strain evidence="3">S2_018_000_R3_119</strain>
    </source>
</reference>
<sequence length="70" mass="7395">MADHSAARGDIGGETDRDIREDTGKDHKGLIYVIAGTILALGLVLMAFYDRAGDPMPIAAVQTPVVTAQQ</sequence>
<proteinExistence type="predicted"/>
<protein>
    <submittedName>
        <fullName evidence="3">Uncharacterized protein</fullName>
    </submittedName>
</protein>
<comment type="caution">
    <text evidence="3">The sequence shown here is derived from an EMBL/GenBank/DDBJ whole genome shotgun (WGS) entry which is preliminary data.</text>
</comment>
<feature type="region of interest" description="Disordered" evidence="1">
    <location>
        <begin position="1"/>
        <end position="22"/>
    </location>
</feature>
<name>A0A2W5APP6_9SPHN</name>
<accession>A0A2W5APP6</accession>
<organism evidence="3 4">
    <name type="scientific">Sphingomonas taxi</name>
    <dbReference type="NCBI Taxonomy" id="1549858"/>
    <lineage>
        <taxon>Bacteria</taxon>
        <taxon>Pseudomonadati</taxon>
        <taxon>Pseudomonadota</taxon>
        <taxon>Alphaproteobacteria</taxon>
        <taxon>Sphingomonadales</taxon>
        <taxon>Sphingomonadaceae</taxon>
        <taxon>Sphingomonas</taxon>
    </lineage>
</organism>
<feature type="transmembrane region" description="Helical" evidence="2">
    <location>
        <begin position="30"/>
        <end position="49"/>
    </location>
</feature>
<evidence type="ECO:0000256" key="2">
    <source>
        <dbReference type="SAM" id="Phobius"/>
    </source>
</evidence>
<dbReference type="EMBL" id="QFMX01000012">
    <property type="protein sequence ID" value="PZO72451.1"/>
    <property type="molecule type" value="Genomic_DNA"/>
</dbReference>
<evidence type="ECO:0000313" key="4">
    <source>
        <dbReference type="Proteomes" id="UP000249555"/>
    </source>
</evidence>
<dbReference type="Proteomes" id="UP000249555">
    <property type="component" value="Unassembled WGS sequence"/>
</dbReference>